<dbReference type="EMBL" id="FOTF01000006">
    <property type="protein sequence ID" value="SFL01806.1"/>
    <property type="molecule type" value="Genomic_DNA"/>
</dbReference>
<feature type="transmembrane region" description="Helical" evidence="1">
    <location>
        <begin position="80"/>
        <end position="97"/>
    </location>
</feature>
<evidence type="ECO:0000313" key="3">
    <source>
        <dbReference type="Proteomes" id="UP000199550"/>
    </source>
</evidence>
<feature type="transmembrane region" description="Helical" evidence="1">
    <location>
        <begin position="214"/>
        <end position="231"/>
    </location>
</feature>
<keyword evidence="1" id="KW-1133">Transmembrane helix</keyword>
<feature type="transmembrane region" description="Helical" evidence="1">
    <location>
        <begin position="47"/>
        <end position="68"/>
    </location>
</feature>
<feature type="transmembrane region" description="Helical" evidence="1">
    <location>
        <begin position="189"/>
        <end position="208"/>
    </location>
</feature>
<gene>
    <name evidence="2" type="ORF">SAMN04488004_10683</name>
</gene>
<organism evidence="2 3">
    <name type="scientific">Loktanella salsilacus</name>
    <dbReference type="NCBI Taxonomy" id="195913"/>
    <lineage>
        <taxon>Bacteria</taxon>
        <taxon>Pseudomonadati</taxon>
        <taxon>Pseudomonadota</taxon>
        <taxon>Alphaproteobacteria</taxon>
        <taxon>Rhodobacterales</taxon>
        <taxon>Roseobacteraceae</taxon>
        <taxon>Loktanella</taxon>
    </lineage>
</organism>
<dbReference type="PANTHER" id="PTHR33802">
    <property type="entry name" value="SI:CH211-161H7.5-RELATED"/>
    <property type="match status" value="1"/>
</dbReference>
<feature type="transmembrane region" description="Helical" evidence="1">
    <location>
        <begin position="135"/>
        <end position="157"/>
    </location>
</feature>
<evidence type="ECO:0008006" key="4">
    <source>
        <dbReference type="Google" id="ProtNLM"/>
    </source>
</evidence>
<accession>A0A1I4EBP6</accession>
<dbReference type="STRING" id="195913.SAMN04488004_10683"/>
<dbReference type="Proteomes" id="UP000199550">
    <property type="component" value="Unassembled WGS sequence"/>
</dbReference>
<protein>
    <recommendedName>
        <fullName evidence="4">TspO and MBR related proteins</fullName>
    </recommendedName>
</protein>
<feature type="transmembrane region" description="Helical" evidence="1">
    <location>
        <begin position="163"/>
        <end position="182"/>
    </location>
</feature>
<reference evidence="2 3" key="1">
    <citation type="submission" date="2016-10" db="EMBL/GenBank/DDBJ databases">
        <authorList>
            <person name="de Groot N.N."/>
        </authorList>
    </citation>
    <scope>NUCLEOTIDE SEQUENCE [LARGE SCALE GENOMIC DNA]</scope>
    <source>
        <strain evidence="2 3">DSM 16199</strain>
    </source>
</reference>
<keyword evidence="1" id="KW-0472">Membrane</keyword>
<dbReference type="AlphaFoldDB" id="A0A1I4EBP6"/>
<evidence type="ECO:0000256" key="1">
    <source>
        <dbReference type="SAM" id="Phobius"/>
    </source>
</evidence>
<dbReference type="RefSeq" id="WP_090187428.1">
    <property type="nucleotide sequence ID" value="NZ_FOTF01000006.1"/>
</dbReference>
<dbReference type="PANTHER" id="PTHR33802:SF1">
    <property type="entry name" value="XK-RELATED PROTEIN"/>
    <property type="match status" value="1"/>
</dbReference>
<sequence length="239" mass="25557">MKHSLAYLTFALSLAFAVAPFFSGDFAGFASDMLPNPQINPPVQPAGYAFAIWGPIYLWLIASSIYGVMYRKDDVDWDTARLPLCISLAVGVPWLLIAQVSVILATITIFIMAGAAIAALIRSPVQDRWWVRGPVGLYAGWLTAASFVSLATTLAGYNIGFDSYGWAIAGIIAALTVAIATYRRVESSTYIVAVVWALVGICVANGMANFVVTALAITGIVILLCVMAMQAPRTPRTLS</sequence>
<feature type="transmembrane region" description="Helical" evidence="1">
    <location>
        <begin position="103"/>
        <end position="123"/>
    </location>
</feature>
<dbReference type="OrthoDB" id="5189031at2"/>
<keyword evidence="1" id="KW-0812">Transmembrane</keyword>
<name>A0A1I4EBP6_9RHOB</name>
<evidence type="ECO:0000313" key="2">
    <source>
        <dbReference type="EMBL" id="SFL01806.1"/>
    </source>
</evidence>
<proteinExistence type="predicted"/>
<keyword evidence="3" id="KW-1185">Reference proteome</keyword>